<dbReference type="InterPro" id="IPR009057">
    <property type="entry name" value="Homeodomain-like_sf"/>
</dbReference>
<dbReference type="Proteomes" id="UP000294309">
    <property type="component" value="Chromosome"/>
</dbReference>
<dbReference type="InterPro" id="IPR000281">
    <property type="entry name" value="HTH_RpiR"/>
</dbReference>
<dbReference type="Gene3D" id="1.10.10.10">
    <property type="entry name" value="Winged helix-like DNA-binding domain superfamily/Winged helix DNA-binding domain"/>
    <property type="match status" value="1"/>
</dbReference>
<dbReference type="InterPro" id="IPR047640">
    <property type="entry name" value="RpiR-like"/>
</dbReference>
<dbReference type="RefSeq" id="WP_134297617.1">
    <property type="nucleotide sequence ID" value="NZ_CP038013.1"/>
</dbReference>
<dbReference type="KEGG" id="sgq:SGLAD_v1c06340"/>
<evidence type="ECO:0000313" key="3">
    <source>
        <dbReference type="Proteomes" id="UP000294309"/>
    </source>
</evidence>
<evidence type="ECO:0000313" key="2">
    <source>
        <dbReference type="EMBL" id="QBQ07833.1"/>
    </source>
</evidence>
<dbReference type="EMBL" id="CP038013">
    <property type="protein sequence ID" value="QBQ07833.1"/>
    <property type="molecule type" value="Genomic_DNA"/>
</dbReference>
<sequence length="259" mass="30744">MRIREKLKNIIKLKEKTLDYHIAEFIKKNAENKIFYKSKEIAFKLNISKSTLTLFSKKLGYEGYGEMIHSLMAELEFYGINKNENKNLINDVEEIIKINSLFDINLLNEKLNFFKKEILISKKVLIVCSSEDDYKQIGLFANYLNMHIKTFYFQQRKIESTFIKKLKENDLTFFILTGLEIEEILLNIDYAFENKLRSLFIVTDSHFEKIKYKNNDTSNILLIKSLSQYNSEVRSFLRIGQINFILTNLILKITKHIYK</sequence>
<evidence type="ECO:0000259" key="1">
    <source>
        <dbReference type="PROSITE" id="PS51071"/>
    </source>
</evidence>
<feature type="domain" description="HTH rpiR-type" evidence="1">
    <location>
        <begin position="1"/>
        <end position="78"/>
    </location>
</feature>
<keyword evidence="3" id="KW-1185">Reference proteome</keyword>
<reference evidence="2 3" key="1">
    <citation type="submission" date="2019-03" db="EMBL/GenBank/DDBJ databases">
        <title>Complete genome sequence of Spiroplasma gladiatoris TG-1 (DSM 22552).</title>
        <authorList>
            <person name="Lin Y.-C."/>
            <person name="Chou L."/>
            <person name="Kuo C.-H."/>
        </authorList>
    </citation>
    <scope>NUCLEOTIDE SEQUENCE [LARGE SCALE GENOMIC DNA]</scope>
    <source>
        <strain evidence="2 3">TG-1</strain>
    </source>
</reference>
<gene>
    <name evidence="2" type="ORF">SGLAD_v1c06340</name>
</gene>
<name>A0A4P7AJB6_9MOLU</name>
<dbReference type="GO" id="GO:0003700">
    <property type="term" value="F:DNA-binding transcription factor activity"/>
    <property type="evidence" value="ECO:0007669"/>
    <property type="project" value="InterPro"/>
</dbReference>
<dbReference type="PANTHER" id="PTHR30514:SF18">
    <property type="entry name" value="RPIR-FAMILY TRANSCRIPTIONAL REGULATOR"/>
    <property type="match status" value="1"/>
</dbReference>
<dbReference type="SUPFAM" id="SSF46689">
    <property type="entry name" value="Homeodomain-like"/>
    <property type="match status" value="1"/>
</dbReference>
<dbReference type="InterPro" id="IPR036388">
    <property type="entry name" value="WH-like_DNA-bd_sf"/>
</dbReference>
<protein>
    <submittedName>
        <fullName evidence="2">MurR/RpiR family transcriptional regulator</fullName>
    </submittedName>
</protein>
<dbReference type="AlphaFoldDB" id="A0A4P7AJB6"/>
<dbReference type="Pfam" id="PF01418">
    <property type="entry name" value="HTH_6"/>
    <property type="match status" value="1"/>
</dbReference>
<proteinExistence type="predicted"/>
<dbReference type="OrthoDB" id="3684496at2"/>
<dbReference type="GO" id="GO:0003677">
    <property type="term" value="F:DNA binding"/>
    <property type="evidence" value="ECO:0007669"/>
    <property type="project" value="InterPro"/>
</dbReference>
<organism evidence="2 3">
    <name type="scientific">Spiroplasma gladiatoris</name>
    <dbReference type="NCBI Taxonomy" id="2143"/>
    <lineage>
        <taxon>Bacteria</taxon>
        <taxon>Bacillati</taxon>
        <taxon>Mycoplasmatota</taxon>
        <taxon>Mollicutes</taxon>
        <taxon>Entomoplasmatales</taxon>
        <taxon>Spiroplasmataceae</taxon>
        <taxon>Spiroplasma</taxon>
    </lineage>
</organism>
<accession>A0A4P7AJB6</accession>
<dbReference type="PROSITE" id="PS51071">
    <property type="entry name" value="HTH_RPIR"/>
    <property type="match status" value="1"/>
</dbReference>
<dbReference type="PANTHER" id="PTHR30514">
    <property type="entry name" value="GLUCOKINASE"/>
    <property type="match status" value="1"/>
</dbReference>
<dbReference type="GO" id="GO:0097367">
    <property type="term" value="F:carbohydrate derivative binding"/>
    <property type="evidence" value="ECO:0007669"/>
    <property type="project" value="InterPro"/>
</dbReference>